<proteinExistence type="predicted"/>
<dbReference type="AlphaFoldDB" id="T1IRA7"/>
<organism evidence="1 2">
    <name type="scientific">Strigamia maritima</name>
    <name type="common">European centipede</name>
    <name type="synonym">Geophilus maritimus</name>
    <dbReference type="NCBI Taxonomy" id="126957"/>
    <lineage>
        <taxon>Eukaryota</taxon>
        <taxon>Metazoa</taxon>
        <taxon>Ecdysozoa</taxon>
        <taxon>Arthropoda</taxon>
        <taxon>Myriapoda</taxon>
        <taxon>Chilopoda</taxon>
        <taxon>Pleurostigmophora</taxon>
        <taxon>Geophilomorpha</taxon>
        <taxon>Linotaeniidae</taxon>
        <taxon>Strigamia</taxon>
    </lineage>
</organism>
<accession>T1IRA7</accession>
<evidence type="ECO:0000313" key="2">
    <source>
        <dbReference type="Proteomes" id="UP000014500"/>
    </source>
</evidence>
<sequence>MSKLFVNTKIPHFVCKGHEHEVYTVRIWDTVLGHTLLIFYRIIILTSQPQHPFDIAIYGDYIFSTAWLLHAILSLRCEVAKLAFDRKAAVHNHHRIFSFCIFLVHLISFHV</sequence>
<dbReference type="EMBL" id="AFFK01018505">
    <property type="status" value="NOT_ANNOTATED_CDS"/>
    <property type="molecule type" value="Genomic_DNA"/>
</dbReference>
<dbReference type="HOGENOM" id="CLU_2161511_0_0_1"/>
<protein>
    <submittedName>
        <fullName evidence="1">Uncharacterized protein</fullName>
    </submittedName>
</protein>
<dbReference type="EnsemblMetazoa" id="SMAR003593-RA">
    <property type="protein sequence ID" value="SMAR003593-PA"/>
    <property type="gene ID" value="SMAR003593"/>
</dbReference>
<dbReference type="Proteomes" id="UP000014500">
    <property type="component" value="Unassembled WGS sequence"/>
</dbReference>
<name>T1IRA7_STRMM</name>
<reference evidence="2" key="1">
    <citation type="submission" date="2011-05" db="EMBL/GenBank/DDBJ databases">
        <authorList>
            <person name="Richards S.R."/>
            <person name="Qu J."/>
            <person name="Jiang H."/>
            <person name="Jhangiani S.N."/>
            <person name="Agravi P."/>
            <person name="Goodspeed R."/>
            <person name="Gross S."/>
            <person name="Mandapat C."/>
            <person name="Jackson L."/>
            <person name="Mathew T."/>
            <person name="Pu L."/>
            <person name="Thornton R."/>
            <person name="Saada N."/>
            <person name="Wilczek-Boney K.B."/>
            <person name="Lee S."/>
            <person name="Kovar C."/>
            <person name="Wu Y."/>
            <person name="Scherer S.E."/>
            <person name="Worley K.C."/>
            <person name="Muzny D.M."/>
            <person name="Gibbs R."/>
        </authorList>
    </citation>
    <scope>NUCLEOTIDE SEQUENCE</scope>
    <source>
        <strain evidence="2">Brora</strain>
    </source>
</reference>
<reference evidence="1" key="2">
    <citation type="submission" date="2015-02" db="UniProtKB">
        <authorList>
            <consortium name="EnsemblMetazoa"/>
        </authorList>
    </citation>
    <scope>IDENTIFICATION</scope>
</reference>
<keyword evidence="2" id="KW-1185">Reference proteome</keyword>
<evidence type="ECO:0000313" key="1">
    <source>
        <dbReference type="EnsemblMetazoa" id="SMAR003593-PA"/>
    </source>
</evidence>